<dbReference type="GO" id="GO:0005506">
    <property type="term" value="F:iron ion binding"/>
    <property type="evidence" value="ECO:0007669"/>
    <property type="project" value="InterPro"/>
</dbReference>
<feature type="binding site" description="axial binding residue" evidence="17">
    <location>
        <position position="424"/>
    </location>
    <ligand>
        <name>heme</name>
        <dbReference type="ChEBI" id="CHEBI:30413"/>
    </ligand>
    <ligandPart>
        <name>Fe</name>
        <dbReference type="ChEBI" id="CHEBI:18248"/>
    </ligandPart>
</feature>
<dbReference type="InterPro" id="IPR039261">
    <property type="entry name" value="FNR_nucleotide-bd"/>
</dbReference>
<dbReference type="Gene3D" id="3.40.50.360">
    <property type="match status" value="1"/>
</dbReference>
<dbReference type="GO" id="GO:0070330">
    <property type="term" value="F:aromatase activity"/>
    <property type="evidence" value="ECO:0007669"/>
    <property type="project" value="InterPro"/>
</dbReference>
<keyword evidence="13 17" id="KW-0408">Iron</keyword>
<keyword evidence="5" id="KW-0813">Transport</keyword>
<dbReference type="Proteomes" id="UP000623467">
    <property type="component" value="Unassembled WGS sequence"/>
</dbReference>
<dbReference type="InterPro" id="IPR023206">
    <property type="entry name" value="Bifunctional_P450_P450_red"/>
</dbReference>
<evidence type="ECO:0000256" key="15">
    <source>
        <dbReference type="ARBA" id="ARBA00047827"/>
    </source>
</evidence>
<dbReference type="InterPro" id="IPR001128">
    <property type="entry name" value="Cyt_P450"/>
</dbReference>
<dbReference type="InterPro" id="IPR001433">
    <property type="entry name" value="OxRdtase_FAD/NAD-bd"/>
</dbReference>
<dbReference type="InterPro" id="IPR003097">
    <property type="entry name" value="CysJ-like_FAD-binding"/>
</dbReference>
<comment type="caution">
    <text evidence="20">The sequence shown here is derived from an EMBL/GenBank/DDBJ whole genome shotgun (WGS) entry which is preliminary data.</text>
</comment>
<comment type="cofactor">
    <cofactor evidence="2 17">
        <name>heme</name>
        <dbReference type="ChEBI" id="CHEBI:30413"/>
    </cofactor>
</comment>
<dbReference type="GO" id="GO:0020037">
    <property type="term" value="F:heme binding"/>
    <property type="evidence" value="ECO:0007669"/>
    <property type="project" value="InterPro"/>
</dbReference>
<evidence type="ECO:0000256" key="13">
    <source>
        <dbReference type="ARBA" id="ARBA00023004"/>
    </source>
</evidence>
<dbReference type="PANTHER" id="PTHR19384:SF127">
    <property type="entry name" value="BIFUNCTIONAL CYTOCHROME P450_NADPH--P450 REDUCTASE"/>
    <property type="match status" value="1"/>
</dbReference>
<comment type="similarity">
    <text evidence="4">In the N-terminal section; belongs to the cytochrome P450 family.</text>
</comment>
<dbReference type="SUPFAM" id="SSF52218">
    <property type="entry name" value="Flavoproteins"/>
    <property type="match status" value="1"/>
</dbReference>
<dbReference type="InterPro" id="IPR017972">
    <property type="entry name" value="Cyt_P450_CS"/>
</dbReference>
<dbReference type="InterPro" id="IPR002401">
    <property type="entry name" value="Cyt_P450_E_grp-I"/>
</dbReference>
<keyword evidence="11" id="KW-0521">NADP</keyword>
<dbReference type="InterPro" id="IPR008254">
    <property type="entry name" value="Flavodoxin/NO_synth"/>
</dbReference>
<keyword evidence="10" id="KW-0274">FAD</keyword>
<evidence type="ECO:0000256" key="8">
    <source>
        <dbReference type="ARBA" id="ARBA00022643"/>
    </source>
</evidence>
<keyword evidence="9 17" id="KW-0479">Metal-binding</keyword>
<dbReference type="GO" id="GO:0050660">
    <property type="term" value="F:flavin adenine dinucleotide binding"/>
    <property type="evidence" value="ECO:0007669"/>
    <property type="project" value="TreeGrafter"/>
</dbReference>
<dbReference type="SUPFAM" id="SSF52343">
    <property type="entry name" value="Ferredoxin reductase-like, C-terminal NADP-linked domain"/>
    <property type="match status" value="1"/>
</dbReference>
<dbReference type="CDD" id="cd06206">
    <property type="entry name" value="bifunctional_CYPOR"/>
    <property type="match status" value="1"/>
</dbReference>
<dbReference type="Gene3D" id="2.40.30.10">
    <property type="entry name" value="Translation factors"/>
    <property type="match status" value="1"/>
</dbReference>
<keyword evidence="8" id="KW-0288">FMN</keyword>
<dbReference type="Pfam" id="PF00175">
    <property type="entry name" value="NAD_binding_1"/>
    <property type="match status" value="1"/>
</dbReference>
<evidence type="ECO:0000256" key="3">
    <source>
        <dbReference type="ARBA" id="ARBA00001974"/>
    </source>
</evidence>
<evidence type="ECO:0000259" key="18">
    <source>
        <dbReference type="PROSITE" id="PS50902"/>
    </source>
</evidence>
<sequence length="1095" mass="120826">MSVPIPQPPSIPFIGNVTALDKDVPLRSWVLLAKTYGEIYQLNILGTTIVSVNSYALANEVSDEKRFQKHVAGGLYQVRNLAFNDEPGWAVAHRLLMPAFGPMAVKGMLEEMRDICDQLVLKWERFGPNAVLDPADDFTRLTFDTIAYCSMSYRINSFYSDKQVPFIVAMGDFLVECGLRASRPRVLGAVLGKNAKYQQDMKVLKDLADQSAFEFPSSRAVLWTDPGYYQSLRREKANPIDKKDLLNTMLHSTDAQTGTKMDAGLISRNLVTFLIAGHETSSGMLTFAVYHLLRTPSALRKVREEIDRVIGDRPANAEDLSNLPYLTAVMRETLRLTPTTARRSVTPLKDTTLGGGKYFVRAGTTIAVNVWNMHRDPLVWGEDASGILDFFEAEEFRPERHLDGKFESLPPNAWQPFGFGLRGCIGRAFAWQEVTLVLASVFQKFDLTMVDPGYSLAIKQTLTVKPKGFYIHARRRTDKPTFYATPSSNLKVGATTTHESPTVPATTAALKPLYVFYGSNTGTSEAFAQRIANEAPSYGTSLDSHSSVSFIHITYLHSGFRSAIGTLDSALAKVPTDGPVIIITASFEGQPADNAAQFVDWLRQLEGTQLAGVRFAVFGCGNSDWTATFQAIPKLCDELFEKNGAKRLLERGSGDASKGDFFQVFDEFASKLWSTLSKEYATTRSATPASTLEVKTVDAGKERASILRQPDSELGRVVENKVLTLRGPVKRHIEFELPEGMTAQAGDYIAILPQNPARDVHRVLAHFGLSNEEEVVLTSVGPTSLPVGKPVKLSEVLAGYVELSQPATTRDLGILAEAATQDSTRAYIEELKASYSEAVQAKRLSILRILELRDDIDLPLGSFLQMLPAMRVRQYSISSSPLWNPSHITITISVLESPSKNEDGENFLGVASNYLATLRPGDRVQMAVRPSVAAFHPPSDPQTPVVMFCAGSGLAPMRGFIQERAIQKASGRDVGKMLLFFGCRSPDQDFLYHNTDLAEWIQLGVVDVRPTFSRSVEDSGGCKYVQDRILKDRADIFDAYRQNAAFFTCGSANVAKGIKASLVEIIKQADSTNTEDATVKFERILKGRYATDIFD</sequence>
<dbReference type="GO" id="GO:0005829">
    <property type="term" value="C:cytosol"/>
    <property type="evidence" value="ECO:0007669"/>
    <property type="project" value="TreeGrafter"/>
</dbReference>
<evidence type="ECO:0000259" key="19">
    <source>
        <dbReference type="PROSITE" id="PS51384"/>
    </source>
</evidence>
<dbReference type="InterPro" id="IPR036396">
    <property type="entry name" value="Cyt_P450_sf"/>
</dbReference>
<evidence type="ECO:0000256" key="6">
    <source>
        <dbReference type="ARBA" id="ARBA00022617"/>
    </source>
</evidence>
<dbReference type="PROSITE" id="PS00086">
    <property type="entry name" value="CYTOCHROME_P450"/>
    <property type="match status" value="1"/>
</dbReference>
<evidence type="ECO:0000256" key="14">
    <source>
        <dbReference type="ARBA" id="ARBA00023033"/>
    </source>
</evidence>
<keyword evidence="21" id="KW-1185">Reference proteome</keyword>
<dbReference type="SUPFAM" id="SSF63380">
    <property type="entry name" value="Riboflavin synthase domain-like"/>
    <property type="match status" value="1"/>
</dbReference>
<dbReference type="Gene3D" id="3.40.50.80">
    <property type="entry name" value="Nucleotide-binding domain of ferredoxin-NADP reductase (FNR) module"/>
    <property type="match status" value="1"/>
</dbReference>
<dbReference type="FunFam" id="2.40.30.10:FF:000198">
    <property type="entry name" value="Bifunctional cytochrome P450/NADPH--P450 reductase"/>
    <property type="match status" value="1"/>
</dbReference>
<comment type="cofactor">
    <cofactor evidence="1">
        <name>FMN</name>
        <dbReference type="ChEBI" id="CHEBI:58210"/>
    </cofactor>
</comment>
<evidence type="ECO:0000256" key="2">
    <source>
        <dbReference type="ARBA" id="ARBA00001971"/>
    </source>
</evidence>
<evidence type="ECO:0000256" key="17">
    <source>
        <dbReference type="PIRSR" id="PIRSR000209-1"/>
    </source>
</evidence>
<dbReference type="Pfam" id="PF00258">
    <property type="entry name" value="Flavodoxin_1"/>
    <property type="match status" value="1"/>
</dbReference>
<keyword evidence="6 17" id="KW-0349">Heme</keyword>
<dbReference type="AlphaFoldDB" id="A0A8H6YZY7"/>
<dbReference type="GO" id="GO:0010181">
    <property type="term" value="F:FMN binding"/>
    <property type="evidence" value="ECO:0007669"/>
    <property type="project" value="InterPro"/>
</dbReference>
<dbReference type="PRINTS" id="PR00385">
    <property type="entry name" value="P450"/>
</dbReference>
<dbReference type="InterPro" id="IPR023173">
    <property type="entry name" value="NADPH_Cyt_P450_Rdtase_alpha"/>
</dbReference>
<evidence type="ECO:0000256" key="1">
    <source>
        <dbReference type="ARBA" id="ARBA00001917"/>
    </source>
</evidence>
<dbReference type="OrthoDB" id="1470350at2759"/>
<evidence type="ECO:0000313" key="20">
    <source>
        <dbReference type="EMBL" id="KAF7367846.1"/>
    </source>
</evidence>
<keyword evidence="7" id="KW-0285">Flavoprotein</keyword>
<dbReference type="Pfam" id="PF00067">
    <property type="entry name" value="p450"/>
    <property type="match status" value="1"/>
</dbReference>
<dbReference type="PRINTS" id="PR00463">
    <property type="entry name" value="EP450I"/>
</dbReference>
<evidence type="ECO:0000256" key="16">
    <source>
        <dbReference type="ARBA" id="ARBA00049342"/>
    </source>
</evidence>
<dbReference type="GO" id="GO:0003958">
    <property type="term" value="F:NADPH-hemoprotein reductase activity"/>
    <property type="evidence" value="ECO:0007669"/>
    <property type="project" value="UniProtKB-EC"/>
</dbReference>
<dbReference type="PROSITE" id="PS51384">
    <property type="entry name" value="FAD_FR"/>
    <property type="match status" value="1"/>
</dbReference>
<dbReference type="Pfam" id="PF00667">
    <property type="entry name" value="FAD_binding_1"/>
    <property type="match status" value="1"/>
</dbReference>
<evidence type="ECO:0000313" key="21">
    <source>
        <dbReference type="Proteomes" id="UP000623467"/>
    </source>
</evidence>
<dbReference type="CDD" id="cd11068">
    <property type="entry name" value="CYP120A1"/>
    <property type="match status" value="1"/>
</dbReference>
<accession>A0A8H6YZY7</accession>
<comment type="catalytic activity">
    <reaction evidence="16">
        <text>2 oxidized [cytochrome P450] + NADPH = 2 reduced [cytochrome P450] + NADP(+) + H(+)</text>
        <dbReference type="Rhea" id="RHEA:24040"/>
        <dbReference type="Rhea" id="RHEA-COMP:14627"/>
        <dbReference type="Rhea" id="RHEA-COMP:14628"/>
        <dbReference type="ChEBI" id="CHEBI:15378"/>
        <dbReference type="ChEBI" id="CHEBI:55376"/>
        <dbReference type="ChEBI" id="CHEBI:57783"/>
        <dbReference type="ChEBI" id="CHEBI:58349"/>
        <dbReference type="ChEBI" id="CHEBI:60344"/>
        <dbReference type="EC" id="1.6.2.4"/>
    </reaction>
</comment>
<protein>
    <submittedName>
        <fullName evidence="20">Fatty acid hydroxylase</fullName>
    </submittedName>
</protein>
<name>A0A8H6YZY7_9AGAR</name>
<dbReference type="PANTHER" id="PTHR19384">
    <property type="entry name" value="NITRIC OXIDE SYNTHASE-RELATED"/>
    <property type="match status" value="1"/>
</dbReference>
<comment type="cofactor">
    <cofactor evidence="3">
        <name>FAD</name>
        <dbReference type="ChEBI" id="CHEBI:57692"/>
    </cofactor>
</comment>
<evidence type="ECO:0000256" key="12">
    <source>
        <dbReference type="ARBA" id="ARBA00023002"/>
    </source>
</evidence>
<dbReference type="SUPFAM" id="SSF48264">
    <property type="entry name" value="Cytochrome P450"/>
    <property type="match status" value="1"/>
</dbReference>
<comment type="catalytic activity">
    <reaction evidence="15">
        <text>an organic molecule + reduced [NADPH--hemoprotein reductase] + O2 = an alcohol + oxidized [NADPH--hemoprotein reductase] + H2O + H(+)</text>
        <dbReference type="Rhea" id="RHEA:17149"/>
        <dbReference type="Rhea" id="RHEA-COMP:11964"/>
        <dbReference type="Rhea" id="RHEA-COMP:11965"/>
        <dbReference type="ChEBI" id="CHEBI:15377"/>
        <dbReference type="ChEBI" id="CHEBI:15378"/>
        <dbReference type="ChEBI" id="CHEBI:15379"/>
        <dbReference type="ChEBI" id="CHEBI:30879"/>
        <dbReference type="ChEBI" id="CHEBI:57618"/>
        <dbReference type="ChEBI" id="CHEBI:58210"/>
        <dbReference type="ChEBI" id="CHEBI:142491"/>
        <dbReference type="EC" id="1.14.14.1"/>
    </reaction>
</comment>
<evidence type="ECO:0000256" key="10">
    <source>
        <dbReference type="ARBA" id="ARBA00022827"/>
    </source>
</evidence>
<dbReference type="InterPro" id="IPR017938">
    <property type="entry name" value="Riboflavin_synthase-like_b-brl"/>
</dbReference>
<keyword evidence="12" id="KW-0560">Oxidoreductase</keyword>
<keyword evidence="14" id="KW-0503">Monooxygenase</keyword>
<proteinExistence type="inferred from homology"/>
<evidence type="ECO:0000256" key="11">
    <source>
        <dbReference type="ARBA" id="ARBA00022857"/>
    </source>
</evidence>
<evidence type="ECO:0000256" key="5">
    <source>
        <dbReference type="ARBA" id="ARBA00022448"/>
    </source>
</evidence>
<dbReference type="PROSITE" id="PS50902">
    <property type="entry name" value="FLAVODOXIN_LIKE"/>
    <property type="match status" value="1"/>
</dbReference>
<dbReference type="FunFam" id="1.10.630.10:FF:000040">
    <property type="entry name" value="Bifunctional cytochrome P450/NADPH--P450 reductase"/>
    <property type="match status" value="1"/>
</dbReference>
<feature type="domain" description="Flavodoxin-like" evidence="18">
    <location>
        <begin position="513"/>
        <end position="673"/>
    </location>
</feature>
<feature type="domain" description="FAD-binding FR-type" evidence="19">
    <location>
        <begin position="710"/>
        <end position="938"/>
    </location>
</feature>
<evidence type="ECO:0000256" key="4">
    <source>
        <dbReference type="ARBA" id="ARBA00010018"/>
    </source>
</evidence>
<dbReference type="Gene3D" id="1.20.990.10">
    <property type="entry name" value="NADPH-cytochrome p450 Reductase, Chain A, domain 3"/>
    <property type="match status" value="1"/>
</dbReference>
<dbReference type="InterPro" id="IPR017927">
    <property type="entry name" value="FAD-bd_FR_type"/>
</dbReference>
<evidence type="ECO:0000256" key="7">
    <source>
        <dbReference type="ARBA" id="ARBA00022630"/>
    </source>
</evidence>
<gene>
    <name evidence="20" type="ORF">MSAN_00849100</name>
</gene>
<dbReference type="Gene3D" id="1.10.630.10">
    <property type="entry name" value="Cytochrome P450"/>
    <property type="match status" value="1"/>
</dbReference>
<dbReference type="InterPro" id="IPR029039">
    <property type="entry name" value="Flavoprotein-like_sf"/>
</dbReference>
<dbReference type="PIRSF" id="PIRSF000209">
    <property type="entry name" value="Bifunctional_P450_P450R"/>
    <property type="match status" value="1"/>
</dbReference>
<reference evidence="20" key="1">
    <citation type="submission" date="2020-05" db="EMBL/GenBank/DDBJ databases">
        <title>Mycena genomes resolve the evolution of fungal bioluminescence.</title>
        <authorList>
            <person name="Tsai I.J."/>
        </authorList>
    </citation>
    <scope>NUCLEOTIDE SEQUENCE</scope>
    <source>
        <strain evidence="20">160909Yilan</strain>
    </source>
</reference>
<dbReference type="EMBL" id="JACAZH010000005">
    <property type="protein sequence ID" value="KAF7367846.1"/>
    <property type="molecule type" value="Genomic_DNA"/>
</dbReference>
<evidence type="ECO:0000256" key="9">
    <source>
        <dbReference type="ARBA" id="ARBA00022723"/>
    </source>
</evidence>
<organism evidence="20 21">
    <name type="scientific">Mycena sanguinolenta</name>
    <dbReference type="NCBI Taxonomy" id="230812"/>
    <lineage>
        <taxon>Eukaryota</taxon>
        <taxon>Fungi</taxon>
        <taxon>Dikarya</taxon>
        <taxon>Basidiomycota</taxon>
        <taxon>Agaricomycotina</taxon>
        <taxon>Agaricomycetes</taxon>
        <taxon>Agaricomycetidae</taxon>
        <taxon>Agaricales</taxon>
        <taxon>Marasmiineae</taxon>
        <taxon>Mycenaceae</taxon>
        <taxon>Mycena</taxon>
    </lineage>
</organism>